<dbReference type="WBParaSite" id="OFLC_0000668601-mRNA-1">
    <property type="protein sequence ID" value="OFLC_0000668601-mRNA-1"/>
    <property type="gene ID" value="OFLC_0000668601"/>
</dbReference>
<keyword evidence="3" id="KW-1185">Reference proteome</keyword>
<feature type="domain" description="Lipocalin" evidence="1">
    <location>
        <begin position="1"/>
        <end position="54"/>
    </location>
</feature>
<evidence type="ECO:0000313" key="4">
    <source>
        <dbReference type="WBParaSite" id="OFLC_0000668601-mRNA-1"/>
    </source>
</evidence>
<proteinExistence type="predicted"/>
<reference evidence="4" key="1">
    <citation type="submission" date="2016-06" db="UniProtKB">
        <authorList>
            <consortium name="WormBaseParasite"/>
        </authorList>
    </citation>
    <scope>IDENTIFICATION</scope>
</reference>
<accession>A0A183HGS5</accession>
<dbReference type="AlphaFoldDB" id="A0A183HGS5"/>
<dbReference type="EMBL" id="UZAJ01006511">
    <property type="protein sequence ID" value="VDO47496.1"/>
    <property type="molecule type" value="Genomic_DNA"/>
</dbReference>
<name>A0A183HGS5_9BILA</name>
<sequence length="65" mass="7807">MARDLKQFNTHYRNELIQRFKNEGYIHKLSKIIGNRMHQVDWTDCKPFTPIAFISNIIDRLIFGL</sequence>
<organism evidence="4">
    <name type="scientific">Onchocerca flexuosa</name>
    <dbReference type="NCBI Taxonomy" id="387005"/>
    <lineage>
        <taxon>Eukaryota</taxon>
        <taxon>Metazoa</taxon>
        <taxon>Ecdysozoa</taxon>
        <taxon>Nematoda</taxon>
        <taxon>Chromadorea</taxon>
        <taxon>Rhabditida</taxon>
        <taxon>Spirurina</taxon>
        <taxon>Spiruromorpha</taxon>
        <taxon>Filarioidea</taxon>
        <taxon>Onchocercidae</taxon>
        <taxon>Onchocerca</taxon>
    </lineage>
</organism>
<reference evidence="2 3" key="2">
    <citation type="submission" date="2018-11" db="EMBL/GenBank/DDBJ databases">
        <authorList>
            <consortium name="Pathogen Informatics"/>
        </authorList>
    </citation>
    <scope>NUCLEOTIDE SEQUENCE [LARGE SCALE GENOMIC DNA]</scope>
</reference>
<dbReference type="Proteomes" id="UP000267606">
    <property type="component" value="Unassembled WGS sequence"/>
</dbReference>
<evidence type="ECO:0000313" key="3">
    <source>
        <dbReference type="Proteomes" id="UP000267606"/>
    </source>
</evidence>
<evidence type="ECO:0000313" key="2">
    <source>
        <dbReference type="EMBL" id="VDO47496.1"/>
    </source>
</evidence>
<evidence type="ECO:0000259" key="1">
    <source>
        <dbReference type="Pfam" id="PF24976"/>
    </source>
</evidence>
<dbReference type="STRING" id="387005.A0A183HGS5"/>
<gene>
    <name evidence="2" type="ORF">OFLC_LOCUS6686</name>
</gene>
<protein>
    <submittedName>
        <fullName evidence="4">Reverse transcriptase domain-containing protein</fullName>
    </submittedName>
</protein>
<dbReference type="Pfam" id="PF24976">
    <property type="entry name" value="Lipocalin_10"/>
    <property type="match status" value="1"/>
</dbReference>
<dbReference type="InterPro" id="IPR056868">
    <property type="entry name" value="Lipocalin_dom_nem"/>
</dbReference>